<keyword evidence="1" id="KW-0732">Signal</keyword>
<evidence type="ECO:0000259" key="3">
    <source>
        <dbReference type="Pfam" id="PF11887"/>
    </source>
</evidence>
<comment type="caution">
    <text evidence="4">The sequence shown here is derived from an EMBL/GenBank/DDBJ whole genome shotgun (WGS) entry which is preliminary data.</text>
</comment>
<accession>A0A931DNY9</accession>
<dbReference type="InterPro" id="IPR052336">
    <property type="entry name" value="MlaD_Phospholipid_Transporter"/>
</dbReference>
<feature type="domain" description="Mammalian cell entry C-terminal" evidence="3">
    <location>
        <begin position="111"/>
        <end position="297"/>
    </location>
</feature>
<gene>
    <name evidence="4" type="ORF">IW256_007225</name>
</gene>
<protein>
    <submittedName>
        <fullName evidence="4">Virulence factor Mce-like protein</fullName>
    </submittedName>
</protein>
<dbReference type="InterPro" id="IPR005693">
    <property type="entry name" value="Mce"/>
</dbReference>
<dbReference type="NCBIfam" id="TIGR00996">
    <property type="entry name" value="Mtu_fam_mce"/>
    <property type="match status" value="1"/>
</dbReference>
<dbReference type="EMBL" id="JADOUA010000001">
    <property type="protein sequence ID" value="MBG6093112.1"/>
    <property type="molecule type" value="Genomic_DNA"/>
</dbReference>
<evidence type="ECO:0000313" key="5">
    <source>
        <dbReference type="Proteomes" id="UP000614047"/>
    </source>
</evidence>
<dbReference type="InterPro" id="IPR003399">
    <property type="entry name" value="Mce/MlaD"/>
</dbReference>
<dbReference type="PANTHER" id="PTHR33371">
    <property type="entry name" value="INTERMEMBRANE PHOSPHOLIPID TRANSPORT SYSTEM BINDING PROTEIN MLAD-RELATED"/>
    <property type="match status" value="1"/>
</dbReference>
<name>A0A931DNY9_9ACTN</name>
<dbReference type="RefSeq" id="WP_197015217.1">
    <property type="nucleotide sequence ID" value="NZ_BAABES010000018.1"/>
</dbReference>
<dbReference type="Pfam" id="PF02470">
    <property type="entry name" value="MlaD"/>
    <property type="match status" value="1"/>
</dbReference>
<dbReference type="Proteomes" id="UP000614047">
    <property type="component" value="Unassembled WGS sequence"/>
</dbReference>
<evidence type="ECO:0000313" key="4">
    <source>
        <dbReference type="EMBL" id="MBG6093112.1"/>
    </source>
</evidence>
<dbReference type="PROSITE" id="PS51257">
    <property type="entry name" value="PROKAR_LIPOPROTEIN"/>
    <property type="match status" value="1"/>
</dbReference>
<feature type="signal peptide" evidence="1">
    <location>
        <begin position="1"/>
        <end position="18"/>
    </location>
</feature>
<dbReference type="CDD" id="cd14279">
    <property type="entry name" value="CUE"/>
    <property type="match status" value="1"/>
</dbReference>
<feature type="domain" description="Mce/MlaD" evidence="2">
    <location>
        <begin position="31"/>
        <end position="103"/>
    </location>
</feature>
<reference evidence="4" key="1">
    <citation type="submission" date="2020-11" db="EMBL/GenBank/DDBJ databases">
        <title>Sequencing the genomes of 1000 actinobacteria strains.</title>
        <authorList>
            <person name="Klenk H.-P."/>
        </authorList>
    </citation>
    <scope>NUCLEOTIDE SEQUENCE</scope>
    <source>
        <strain evidence="4">DSM 43175</strain>
    </source>
</reference>
<dbReference type="Pfam" id="PF11887">
    <property type="entry name" value="Mce4_CUP1"/>
    <property type="match status" value="1"/>
</dbReference>
<sequence>MKRLIAAALAVAAAACTGGCTVIGSGGDPFKITVYLDRATSLYEQSRVKVMGADAGSVTSIRTERGRVRVELAVDAGVPIHRDARAVVESANALGERYVELRPAWSPGRPRAASGMVIPRERTELPVEIDDALAAFARLNRSIDADRLGAAVSGGAGSLRGHGGDINDALRGTATLSRNLAAQDQRIVKLAEGLRGLAADLNHRDRRLGELIGSFSTTSRTLAEERTRLNGFVEGLAAVIRKSEVLVTEYRETLPATVADLSDIVMTLKANAGSLEQAIDALGRFADVAVQAWDRENGAVTIRLVVHGTLRAWLQPLFTAMGWGTVPCLRGEPALADCTPPPGRAPR</sequence>
<evidence type="ECO:0000256" key="1">
    <source>
        <dbReference type="SAM" id="SignalP"/>
    </source>
</evidence>
<dbReference type="AlphaFoldDB" id="A0A931DNY9"/>
<dbReference type="InterPro" id="IPR024516">
    <property type="entry name" value="Mce_C"/>
</dbReference>
<feature type="chain" id="PRO_5038649351" evidence="1">
    <location>
        <begin position="19"/>
        <end position="347"/>
    </location>
</feature>
<dbReference type="PANTHER" id="PTHR33371:SF4">
    <property type="entry name" value="INTERMEMBRANE PHOSPHOLIPID TRANSPORT SYSTEM BINDING PROTEIN MLAD"/>
    <property type="match status" value="1"/>
</dbReference>
<evidence type="ECO:0000259" key="2">
    <source>
        <dbReference type="Pfam" id="PF02470"/>
    </source>
</evidence>
<dbReference type="GO" id="GO:0005576">
    <property type="term" value="C:extracellular region"/>
    <property type="evidence" value="ECO:0007669"/>
    <property type="project" value="TreeGrafter"/>
</dbReference>
<organism evidence="4 5">
    <name type="scientific">Actinomadura viridis</name>
    <dbReference type="NCBI Taxonomy" id="58110"/>
    <lineage>
        <taxon>Bacteria</taxon>
        <taxon>Bacillati</taxon>
        <taxon>Actinomycetota</taxon>
        <taxon>Actinomycetes</taxon>
        <taxon>Streptosporangiales</taxon>
        <taxon>Thermomonosporaceae</taxon>
        <taxon>Actinomadura</taxon>
    </lineage>
</organism>
<proteinExistence type="predicted"/>
<keyword evidence="5" id="KW-1185">Reference proteome</keyword>